<dbReference type="InterPro" id="IPR012340">
    <property type="entry name" value="NA-bd_OB-fold"/>
</dbReference>
<accession>A0AAN9XI29</accession>
<evidence type="ECO:0000313" key="2">
    <source>
        <dbReference type="EMBL" id="KAK7392980.1"/>
    </source>
</evidence>
<dbReference type="Gene3D" id="2.40.50.140">
    <property type="entry name" value="Nucleic acid-binding proteins"/>
    <property type="match status" value="1"/>
</dbReference>
<gene>
    <name evidence="2" type="ORF">VNO78_21430</name>
</gene>
<feature type="compositionally biased region" description="Acidic residues" evidence="1">
    <location>
        <begin position="1"/>
        <end position="10"/>
    </location>
</feature>
<sequence>MEPLEGDGEPLEQAAPEGPKIGRHLGGRNVAVEHRNSKIRRDLGSRSDLRRDAIWADLRSLPLSASDRNAAVEAISAATRSGQSVRGEELLERAERGEEGEDAVVVVYGKVEAIVPNEQRWYPSCKCGRTITLLNGVYYCESCQVQEFE</sequence>
<evidence type="ECO:0000313" key="3">
    <source>
        <dbReference type="Proteomes" id="UP001386955"/>
    </source>
</evidence>
<evidence type="ECO:0000256" key="1">
    <source>
        <dbReference type="SAM" id="MobiDB-lite"/>
    </source>
</evidence>
<reference evidence="2 3" key="1">
    <citation type="submission" date="2024-01" db="EMBL/GenBank/DDBJ databases">
        <title>The genomes of 5 underutilized Papilionoideae crops provide insights into root nodulation and disease resistanc.</title>
        <authorList>
            <person name="Jiang F."/>
        </authorList>
    </citation>
    <scope>NUCLEOTIDE SEQUENCE [LARGE SCALE GENOMIC DNA]</scope>
    <source>
        <strain evidence="2">DUOXIRENSHENG_FW03</strain>
        <tissue evidence="2">Leaves</tissue>
    </source>
</reference>
<keyword evidence="3" id="KW-1185">Reference proteome</keyword>
<dbReference type="EMBL" id="JAYMYS010000005">
    <property type="protein sequence ID" value="KAK7392980.1"/>
    <property type="molecule type" value="Genomic_DNA"/>
</dbReference>
<dbReference type="AlphaFoldDB" id="A0AAN9XI29"/>
<dbReference type="Proteomes" id="UP001386955">
    <property type="component" value="Unassembled WGS sequence"/>
</dbReference>
<feature type="region of interest" description="Disordered" evidence="1">
    <location>
        <begin position="1"/>
        <end position="28"/>
    </location>
</feature>
<name>A0AAN9XI29_PSOTE</name>
<comment type="caution">
    <text evidence="2">The sequence shown here is derived from an EMBL/GenBank/DDBJ whole genome shotgun (WGS) entry which is preliminary data.</text>
</comment>
<proteinExistence type="predicted"/>
<protein>
    <submittedName>
        <fullName evidence="2">Uncharacterized protein</fullName>
    </submittedName>
</protein>
<organism evidence="2 3">
    <name type="scientific">Psophocarpus tetragonolobus</name>
    <name type="common">Winged bean</name>
    <name type="synonym">Dolichos tetragonolobus</name>
    <dbReference type="NCBI Taxonomy" id="3891"/>
    <lineage>
        <taxon>Eukaryota</taxon>
        <taxon>Viridiplantae</taxon>
        <taxon>Streptophyta</taxon>
        <taxon>Embryophyta</taxon>
        <taxon>Tracheophyta</taxon>
        <taxon>Spermatophyta</taxon>
        <taxon>Magnoliopsida</taxon>
        <taxon>eudicotyledons</taxon>
        <taxon>Gunneridae</taxon>
        <taxon>Pentapetalae</taxon>
        <taxon>rosids</taxon>
        <taxon>fabids</taxon>
        <taxon>Fabales</taxon>
        <taxon>Fabaceae</taxon>
        <taxon>Papilionoideae</taxon>
        <taxon>50 kb inversion clade</taxon>
        <taxon>NPAAA clade</taxon>
        <taxon>indigoferoid/millettioid clade</taxon>
        <taxon>Phaseoleae</taxon>
        <taxon>Psophocarpus</taxon>
    </lineage>
</organism>